<evidence type="ECO:0000313" key="8">
    <source>
        <dbReference type="Proteomes" id="UP001497497"/>
    </source>
</evidence>
<evidence type="ECO:0000256" key="1">
    <source>
        <dbReference type="ARBA" id="ARBA00004370"/>
    </source>
</evidence>
<evidence type="ECO:0000256" key="5">
    <source>
        <dbReference type="SAM" id="Phobius"/>
    </source>
</evidence>
<accession>A0AAV2INY2</accession>
<protein>
    <recommendedName>
        <fullName evidence="6">G-protein coupled receptors family 1 profile domain-containing protein</fullName>
    </recommendedName>
</protein>
<feature type="transmembrane region" description="Helical" evidence="5">
    <location>
        <begin position="246"/>
        <end position="267"/>
    </location>
</feature>
<proteinExistence type="predicted"/>
<evidence type="ECO:0000256" key="2">
    <source>
        <dbReference type="ARBA" id="ARBA00022692"/>
    </source>
</evidence>
<feature type="transmembrane region" description="Helical" evidence="5">
    <location>
        <begin position="131"/>
        <end position="151"/>
    </location>
</feature>
<dbReference type="PROSITE" id="PS50262">
    <property type="entry name" value="G_PROTEIN_RECEP_F1_2"/>
    <property type="match status" value="1"/>
</dbReference>
<dbReference type="InterPro" id="IPR017452">
    <property type="entry name" value="GPCR_Rhodpsn_7TM"/>
</dbReference>
<dbReference type="PANTHER" id="PTHR46641">
    <property type="entry name" value="FMRFAMIDE RECEPTOR-RELATED"/>
    <property type="match status" value="1"/>
</dbReference>
<organism evidence="7 8">
    <name type="scientific">Lymnaea stagnalis</name>
    <name type="common">Great pond snail</name>
    <name type="synonym">Helix stagnalis</name>
    <dbReference type="NCBI Taxonomy" id="6523"/>
    <lineage>
        <taxon>Eukaryota</taxon>
        <taxon>Metazoa</taxon>
        <taxon>Spiralia</taxon>
        <taxon>Lophotrochozoa</taxon>
        <taxon>Mollusca</taxon>
        <taxon>Gastropoda</taxon>
        <taxon>Heterobranchia</taxon>
        <taxon>Euthyneura</taxon>
        <taxon>Panpulmonata</taxon>
        <taxon>Hygrophila</taxon>
        <taxon>Lymnaeoidea</taxon>
        <taxon>Lymnaeidae</taxon>
        <taxon>Lymnaea</taxon>
    </lineage>
</organism>
<feature type="transmembrane region" description="Helical" evidence="5">
    <location>
        <begin position="12"/>
        <end position="33"/>
    </location>
</feature>
<evidence type="ECO:0000256" key="4">
    <source>
        <dbReference type="ARBA" id="ARBA00023136"/>
    </source>
</evidence>
<keyword evidence="2 5" id="KW-0812">Transmembrane</keyword>
<dbReference type="Pfam" id="PF00001">
    <property type="entry name" value="7tm_1"/>
    <property type="match status" value="1"/>
</dbReference>
<dbReference type="EMBL" id="CAXITT010000882">
    <property type="protein sequence ID" value="CAL1546939.1"/>
    <property type="molecule type" value="Genomic_DNA"/>
</dbReference>
<dbReference type="InterPro" id="IPR052954">
    <property type="entry name" value="GPCR-Ligand_Int"/>
</dbReference>
<feature type="transmembrane region" description="Helical" evidence="5">
    <location>
        <begin position="104"/>
        <end position="124"/>
    </location>
</feature>
<dbReference type="GO" id="GO:0004930">
    <property type="term" value="F:G protein-coupled receptor activity"/>
    <property type="evidence" value="ECO:0007669"/>
    <property type="project" value="InterPro"/>
</dbReference>
<feature type="transmembrane region" description="Helical" evidence="5">
    <location>
        <begin position="193"/>
        <end position="213"/>
    </location>
</feature>
<dbReference type="PANTHER" id="PTHR46641:SF2">
    <property type="entry name" value="FMRFAMIDE RECEPTOR"/>
    <property type="match status" value="1"/>
</dbReference>
<keyword evidence="3 5" id="KW-1133">Transmembrane helix</keyword>
<dbReference type="InterPro" id="IPR000276">
    <property type="entry name" value="GPCR_Rhodpsn"/>
</dbReference>
<keyword evidence="8" id="KW-1185">Reference proteome</keyword>
<feature type="transmembrane region" description="Helical" evidence="5">
    <location>
        <begin position="45"/>
        <end position="67"/>
    </location>
</feature>
<comment type="caution">
    <text evidence="7">The sequence shown here is derived from an EMBL/GenBank/DDBJ whole genome shotgun (WGS) entry which is preliminary data.</text>
</comment>
<keyword evidence="4 5" id="KW-0472">Membrane</keyword>
<dbReference type="Proteomes" id="UP001497497">
    <property type="component" value="Unassembled WGS sequence"/>
</dbReference>
<comment type="subcellular location">
    <subcellularLocation>
        <location evidence="1">Membrane</location>
    </subcellularLocation>
</comment>
<dbReference type="GO" id="GO:0016020">
    <property type="term" value="C:membrane"/>
    <property type="evidence" value="ECO:0007669"/>
    <property type="project" value="UniProtKB-SubCell"/>
</dbReference>
<name>A0AAV2INY2_LYMST</name>
<evidence type="ECO:0000259" key="6">
    <source>
        <dbReference type="PROSITE" id="PS50262"/>
    </source>
</evidence>
<evidence type="ECO:0000256" key="3">
    <source>
        <dbReference type="ARBA" id="ARBA00022989"/>
    </source>
</evidence>
<dbReference type="Gene3D" id="1.20.1070.10">
    <property type="entry name" value="Rhodopsin 7-helix transmembrane proteins"/>
    <property type="match status" value="1"/>
</dbReference>
<reference evidence="7 8" key="1">
    <citation type="submission" date="2024-04" db="EMBL/GenBank/DDBJ databases">
        <authorList>
            <consortium name="Genoscope - CEA"/>
            <person name="William W."/>
        </authorList>
    </citation>
    <scope>NUCLEOTIDE SEQUENCE [LARGE SCALE GENOMIC DNA]</scope>
</reference>
<dbReference type="PRINTS" id="PR00237">
    <property type="entry name" value="GPCRRHODOPSN"/>
</dbReference>
<dbReference type="SUPFAM" id="SSF81321">
    <property type="entry name" value="Family A G protein-coupled receptor-like"/>
    <property type="match status" value="1"/>
</dbReference>
<dbReference type="AlphaFoldDB" id="A0AAV2INY2"/>
<evidence type="ECO:0000313" key="7">
    <source>
        <dbReference type="EMBL" id="CAL1546939.1"/>
    </source>
</evidence>
<feature type="domain" description="G-protein coupled receptors family 1 profile" evidence="6">
    <location>
        <begin position="24"/>
        <end position="300"/>
    </location>
</feature>
<gene>
    <name evidence="7" type="ORF">GSLYS_00020316001</name>
</gene>
<sequence length="321" mass="36730">MLRNFEFVMTYILLPTISVFGVVGNVMSMLVLLKHGLHKCSNILIFALAVADLLYLVGTNNIALQIYTSGPSLGFFYPERVAEFLFVMYHFEIAMESVGKVVSLILPSCITFERLLAVFFPLHFSRILTPLRIWVTVGVLYVFGVSAYVQYQLRFRLVYEVDPSTNRSVGMIADSEIISQHAQYYVIFRQAYIFIYGPFPVGFSLVGCLLIGFKIRFHEKKRKTLMNVKNTFSASGSSMKRTTRTLLTVCIVYTIIGLFNFVALVYIKYCDCVQVNTSMVVELIRKLGLSVNSSCNFIIYVGLNRNFRDTYREIFCRCARR</sequence>